<evidence type="ECO:0000259" key="7">
    <source>
        <dbReference type="Pfam" id="PF04321"/>
    </source>
</evidence>
<dbReference type="GO" id="GO:0019305">
    <property type="term" value="P:dTDP-rhamnose biosynthetic process"/>
    <property type="evidence" value="ECO:0007669"/>
    <property type="project" value="UniProtKB-UniPathway"/>
</dbReference>
<name>A0A558QXM6_9SPHN</name>
<dbReference type="AlphaFoldDB" id="A0A558QXM6"/>
<feature type="domain" description="RmlD-like substrate binding" evidence="7">
    <location>
        <begin position="3"/>
        <end position="289"/>
    </location>
</feature>
<dbReference type="NCBIfam" id="TIGR01214">
    <property type="entry name" value="rmlD"/>
    <property type="match status" value="1"/>
</dbReference>
<dbReference type="Gene3D" id="3.40.50.720">
    <property type="entry name" value="NAD(P)-binding Rossmann-like Domain"/>
    <property type="match status" value="1"/>
</dbReference>
<accession>A0A558QXM6</accession>
<dbReference type="InterPro" id="IPR036291">
    <property type="entry name" value="NAD(P)-bd_dom_sf"/>
</dbReference>
<evidence type="ECO:0000256" key="3">
    <source>
        <dbReference type="ARBA" id="ARBA00012929"/>
    </source>
</evidence>
<comment type="similarity">
    <text evidence="2 6">Belongs to the dTDP-4-dehydrorhamnose reductase family.</text>
</comment>
<keyword evidence="6 8" id="KW-0560">Oxidoreductase</keyword>
<evidence type="ECO:0000256" key="2">
    <source>
        <dbReference type="ARBA" id="ARBA00010944"/>
    </source>
</evidence>
<dbReference type="EC" id="1.1.1.133" evidence="3 6"/>
<evidence type="ECO:0000256" key="6">
    <source>
        <dbReference type="RuleBase" id="RU364082"/>
    </source>
</evidence>
<dbReference type="EMBL" id="VNIM01000077">
    <property type="protein sequence ID" value="TVV71858.1"/>
    <property type="molecule type" value="Genomic_DNA"/>
</dbReference>
<dbReference type="OrthoDB" id="9803892at2"/>
<dbReference type="CDD" id="cd05254">
    <property type="entry name" value="dTDP_HR_like_SDR_e"/>
    <property type="match status" value="1"/>
</dbReference>
<comment type="function">
    <text evidence="6">Catalyzes the reduction of dTDP-6-deoxy-L-lyxo-4-hexulose to yield dTDP-L-rhamnose.</text>
</comment>
<reference evidence="8 9" key="1">
    <citation type="submission" date="2019-07" db="EMBL/GenBank/DDBJ databases">
        <title>Sphingomonas solaris sp. nov., isolated from a solar panel from Boston, Massachusetts.</title>
        <authorList>
            <person name="Tanner K."/>
            <person name="Pascual J."/>
            <person name="Mancuso C."/>
            <person name="Pereto J."/>
            <person name="Khalil A."/>
            <person name="Vilanova C."/>
        </authorList>
    </citation>
    <scope>NUCLEOTIDE SEQUENCE [LARGE SCALE GENOMIC DNA]</scope>
    <source>
        <strain evidence="8 9">R4DWN</strain>
    </source>
</reference>
<gene>
    <name evidence="8" type="primary">rfbD</name>
    <name evidence="8" type="ORF">FOY91_15835</name>
</gene>
<evidence type="ECO:0000313" key="9">
    <source>
        <dbReference type="Proteomes" id="UP000318681"/>
    </source>
</evidence>
<evidence type="ECO:0000313" key="8">
    <source>
        <dbReference type="EMBL" id="TVV71858.1"/>
    </source>
</evidence>
<dbReference type="SUPFAM" id="SSF51735">
    <property type="entry name" value="NAD(P)-binding Rossmann-fold domains"/>
    <property type="match status" value="1"/>
</dbReference>
<comment type="cofactor">
    <cofactor evidence="6">
        <name>Mg(2+)</name>
        <dbReference type="ChEBI" id="CHEBI:18420"/>
    </cofactor>
    <text evidence="6">Binds 1 Mg(2+) ion per monomer.</text>
</comment>
<dbReference type="InterPro" id="IPR029903">
    <property type="entry name" value="RmlD-like-bd"/>
</dbReference>
<dbReference type="Proteomes" id="UP000318681">
    <property type="component" value="Unassembled WGS sequence"/>
</dbReference>
<proteinExistence type="inferred from homology"/>
<dbReference type="RefSeq" id="WP_145154110.1">
    <property type="nucleotide sequence ID" value="NZ_VNIM01000077.1"/>
</dbReference>
<comment type="caution">
    <text evidence="8">The sequence shown here is derived from an EMBL/GenBank/DDBJ whole genome shotgun (WGS) entry which is preliminary data.</text>
</comment>
<dbReference type="GO" id="GO:0008831">
    <property type="term" value="F:dTDP-4-dehydrorhamnose reductase activity"/>
    <property type="evidence" value="ECO:0007669"/>
    <property type="project" value="UniProtKB-EC"/>
</dbReference>
<organism evidence="8 9">
    <name type="scientific">Alterirhizorhabdus solaris</name>
    <dbReference type="NCBI Taxonomy" id="2529389"/>
    <lineage>
        <taxon>Bacteria</taxon>
        <taxon>Pseudomonadati</taxon>
        <taxon>Pseudomonadota</taxon>
        <taxon>Alphaproteobacteria</taxon>
        <taxon>Sphingomonadales</taxon>
        <taxon>Rhizorhabdaceae</taxon>
        <taxon>Alterirhizorhabdus</taxon>
    </lineage>
</organism>
<sequence length="298" mass="31040">MTAVLVLGGNGQLGQALGRARWSEGTVVHRPGRDVIDLARPESIATALAAHPYDIVVNAAAFTAVDAAQDDVAGAFAINATGPAILADATRRAGLPLIHVSTDYVFDGSATGAYPEDATPQPLGVYGASKLAGEYAVLSGNPRAIVLRTAWVISPFRANFLKTMLRLAAERPALRVVDDQRGSPTSADDLAEAIAAIVPRLAGDADAPTGIYHFVNAGEASWCELAREIMACSASRGGPSVPVEGIPTSAFPTPTRRPVNSRLATGRLTRDYGIEPRDWQAAVRDIVADPAAMPTAPA</sequence>
<evidence type="ECO:0000256" key="5">
    <source>
        <dbReference type="ARBA" id="ARBA00048200"/>
    </source>
</evidence>
<dbReference type="PANTHER" id="PTHR10491:SF4">
    <property type="entry name" value="METHIONINE ADENOSYLTRANSFERASE 2 SUBUNIT BETA"/>
    <property type="match status" value="1"/>
</dbReference>
<keyword evidence="9" id="KW-1185">Reference proteome</keyword>
<dbReference type="Pfam" id="PF04321">
    <property type="entry name" value="RmlD_sub_bind"/>
    <property type="match status" value="1"/>
</dbReference>
<comment type="catalytic activity">
    <reaction evidence="5 6">
        <text>dTDP-beta-L-rhamnose + NADP(+) = dTDP-4-dehydro-beta-L-rhamnose + NADPH + H(+)</text>
        <dbReference type="Rhea" id="RHEA:21796"/>
        <dbReference type="ChEBI" id="CHEBI:15378"/>
        <dbReference type="ChEBI" id="CHEBI:57510"/>
        <dbReference type="ChEBI" id="CHEBI:57783"/>
        <dbReference type="ChEBI" id="CHEBI:58349"/>
        <dbReference type="ChEBI" id="CHEBI:62830"/>
        <dbReference type="EC" id="1.1.1.133"/>
    </reaction>
</comment>
<dbReference type="PANTHER" id="PTHR10491">
    <property type="entry name" value="DTDP-4-DEHYDRORHAMNOSE REDUCTASE"/>
    <property type="match status" value="1"/>
</dbReference>
<dbReference type="InterPro" id="IPR005913">
    <property type="entry name" value="dTDP_dehydrorham_reduct"/>
</dbReference>
<protein>
    <recommendedName>
        <fullName evidence="4 6">dTDP-4-dehydrorhamnose reductase</fullName>
        <ecNumber evidence="3 6">1.1.1.133</ecNumber>
    </recommendedName>
</protein>
<evidence type="ECO:0000256" key="4">
    <source>
        <dbReference type="ARBA" id="ARBA00017099"/>
    </source>
</evidence>
<dbReference type="UniPathway" id="UPA00124"/>
<evidence type="ECO:0000256" key="1">
    <source>
        <dbReference type="ARBA" id="ARBA00004781"/>
    </source>
</evidence>
<dbReference type="Gene3D" id="3.90.25.10">
    <property type="entry name" value="UDP-galactose 4-epimerase, domain 1"/>
    <property type="match status" value="1"/>
</dbReference>
<keyword evidence="6" id="KW-0521">NADP</keyword>
<comment type="pathway">
    <text evidence="1 6">Carbohydrate biosynthesis; dTDP-L-rhamnose biosynthesis.</text>
</comment>